<evidence type="ECO:0000256" key="1">
    <source>
        <dbReference type="SAM" id="MobiDB-lite"/>
    </source>
</evidence>
<comment type="caution">
    <text evidence="2">The sequence shown here is derived from an EMBL/GenBank/DDBJ whole genome shotgun (WGS) entry which is preliminary data.</text>
</comment>
<feature type="region of interest" description="Disordered" evidence="1">
    <location>
        <begin position="1"/>
        <end position="29"/>
    </location>
</feature>
<proteinExistence type="predicted"/>
<feature type="compositionally biased region" description="Basic and acidic residues" evidence="1">
    <location>
        <begin position="1"/>
        <end position="12"/>
    </location>
</feature>
<organism evidence="2 3">
    <name type="scientific">Rhodopirellula sallentina SM41</name>
    <dbReference type="NCBI Taxonomy" id="1263870"/>
    <lineage>
        <taxon>Bacteria</taxon>
        <taxon>Pseudomonadati</taxon>
        <taxon>Planctomycetota</taxon>
        <taxon>Planctomycetia</taxon>
        <taxon>Pirellulales</taxon>
        <taxon>Pirellulaceae</taxon>
        <taxon>Rhodopirellula</taxon>
    </lineage>
</organism>
<keyword evidence="3" id="KW-1185">Reference proteome</keyword>
<evidence type="ECO:0000313" key="3">
    <source>
        <dbReference type="Proteomes" id="UP000011885"/>
    </source>
</evidence>
<protein>
    <submittedName>
        <fullName evidence="2">Uncharacterized protein</fullName>
    </submittedName>
</protein>
<evidence type="ECO:0000313" key="2">
    <source>
        <dbReference type="EMBL" id="EMI56468.1"/>
    </source>
</evidence>
<gene>
    <name evidence="2" type="ORF">RSSM_02089</name>
</gene>
<accession>M5UKB5</accession>
<name>M5UKB5_9BACT</name>
<dbReference type="Proteomes" id="UP000011885">
    <property type="component" value="Unassembled WGS sequence"/>
</dbReference>
<feature type="non-terminal residue" evidence="2">
    <location>
        <position position="1"/>
    </location>
</feature>
<sequence>KMQPIRKRDLSKKFSKGQYNGRDQRAAANNMELTENRDSAAPLHPMVMFLMFCT</sequence>
<reference evidence="2 3" key="1">
    <citation type="journal article" date="2013" name="Mar. Genomics">
        <title>Expression of sulfatases in Rhodopirellula baltica and the diversity of sulfatases in the genus Rhodopirellula.</title>
        <authorList>
            <person name="Wegner C.E."/>
            <person name="Richter-Heitmann T."/>
            <person name="Klindworth A."/>
            <person name="Klockow C."/>
            <person name="Richter M."/>
            <person name="Achstetter T."/>
            <person name="Glockner F.O."/>
            <person name="Harder J."/>
        </authorList>
    </citation>
    <scope>NUCLEOTIDE SEQUENCE [LARGE SCALE GENOMIC DNA]</scope>
    <source>
        <strain evidence="2 3">SM41</strain>
    </source>
</reference>
<dbReference type="EMBL" id="ANOH01000145">
    <property type="protein sequence ID" value="EMI56468.1"/>
    <property type="molecule type" value="Genomic_DNA"/>
</dbReference>
<dbReference type="AlphaFoldDB" id="M5UKB5"/>